<keyword evidence="2" id="KW-1185">Reference proteome</keyword>
<organism evidence="1 2">
    <name type="scientific">Perkinsus chesapeaki</name>
    <name type="common">Clam parasite</name>
    <name type="synonym">Perkinsus andrewsi</name>
    <dbReference type="NCBI Taxonomy" id="330153"/>
    <lineage>
        <taxon>Eukaryota</taxon>
        <taxon>Sar</taxon>
        <taxon>Alveolata</taxon>
        <taxon>Perkinsozoa</taxon>
        <taxon>Perkinsea</taxon>
        <taxon>Perkinsida</taxon>
        <taxon>Perkinsidae</taxon>
        <taxon>Perkinsus</taxon>
    </lineage>
</organism>
<dbReference type="Proteomes" id="UP000591131">
    <property type="component" value="Unassembled WGS sequence"/>
</dbReference>
<name>A0A7J6MB86_PERCH</name>
<protein>
    <submittedName>
        <fullName evidence="1">Uncharacterized protein</fullName>
    </submittedName>
</protein>
<proteinExistence type="predicted"/>
<comment type="caution">
    <text evidence="1">The sequence shown here is derived from an EMBL/GenBank/DDBJ whole genome shotgun (WGS) entry which is preliminary data.</text>
</comment>
<reference evidence="1 2" key="1">
    <citation type="submission" date="2020-04" db="EMBL/GenBank/DDBJ databases">
        <title>Perkinsus chesapeaki whole genome sequence.</title>
        <authorList>
            <person name="Bogema D.R."/>
        </authorList>
    </citation>
    <scope>NUCLEOTIDE SEQUENCE [LARGE SCALE GENOMIC DNA]</scope>
    <source>
        <strain evidence="1">ATCC PRA-425</strain>
    </source>
</reference>
<accession>A0A7J6MB86</accession>
<dbReference type="AlphaFoldDB" id="A0A7J6MB86"/>
<dbReference type="OrthoDB" id="10331239at2759"/>
<evidence type="ECO:0000313" key="2">
    <source>
        <dbReference type="Proteomes" id="UP000591131"/>
    </source>
</evidence>
<dbReference type="EMBL" id="JAAPAO010000186">
    <property type="protein sequence ID" value="KAF4668657.1"/>
    <property type="molecule type" value="Genomic_DNA"/>
</dbReference>
<gene>
    <name evidence="1" type="ORF">FOL47_002917</name>
</gene>
<sequence length="109" mass="12448">MTVCGIEAPPPTGKYVGGAPPPKPYLRIEADFNVGKVHLSVSCGPTRAKWDAWLDLVQMVPERMYFLKNYQANPKYKEYLTFFTNNCGRGSGQAENIKLHKVYHYNMYE</sequence>
<evidence type="ECO:0000313" key="1">
    <source>
        <dbReference type="EMBL" id="KAF4668657.1"/>
    </source>
</evidence>